<dbReference type="GO" id="GO:0004930">
    <property type="term" value="F:G protein-coupled receptor activity"/>
    <property type="evidence" value="ECO:0007669"/>
    <property type="project" value="UniProtKB-KW"/>
</dbReference>
<name>A0A340Y2Q3_LIPVE</name>
<dbReference type="PANTHER" id="PTHR11394">
    <property type="entry name" value="TASTE RECEPTOR TYPE 2"/>
    <property type="match status" value="1"/>
</dbReference>
<evidence type="ECO:0000313" key="14">
    <source>
        <dbReference type="RefSeq" id="XP_007466727.1"/>
    </source>
</evidence>
<evidence type="ECO:0000256" key="1">
    <source>
        <dbReference type="ARBA" id="ARBA00004141"/>
    </source>
</evidence>
<dbReference type="FunCoup" id="A0A340Y2Q3">
    <property type="interactions" value="52"/>
</dbReference>
<dbReference type="GO" id="GO:0016020">
    <property type="term" value="C:membrane"/>
    <property type="evidence" value="ECO:0007669"/>
    <property type="project" value="UniProtKB-SubCell"/>
</dbReference>
<dbReference type="AlphaFoldDB" id="A0A340Y2Q3"/>
<dbReference type="RefSeq" id="XP_007466727.1">
    <property type="nucleotide sequence ID" value="XM_007466665.1"/>
</dbReference>
<comment type="subcellular location">
    <subcellularLocation>
        <location evidence="1">Membrane</location>
        <topology evidence="1">Multi-pass membrane protein</topology>
    </subcellularLocation>
</comment>
<evidence type="ECO:0000256" key="9">
    <source>
        <dbReference type="ARBA" id="ARBA00023170"/>
    </source>
</evidence>
<organism evidence="13 14">
    <name type="scientific">Lipotes vexillifer</name>
    <name type="common">Yangtze river dolphin</name>
    <dbReference type="NCBI Taxonomy" id="118797"/>
    <lineage>
        <taxon>Eukaryota</taxon>
        <taxon>Metazoa</taxon>
        <taxon>Chordata</taxon>
        <taxon>Craniata</taxon>
        <taxon>Vertebrata</taxon>
        <taxon>Euteleostomi</taxon>
        <taxon>Mammalia</taxon>
        <taxon>Eutheria</taxon>
        <taxon>Laurasiatheria</taxon>
        <taxon>Artiodactyla</taxon>
        <taxon>Whippomorpha</taxon>
        <taxon>Cetacea</taxon>
        <taxon>Odontoceti</taxon>
        <taxon>Lipotidae</taxon>
        <taxon>Lipotes</taxon>
    </lineage>
</organism>
<dbReference type="PANTHER" id="PTHR11394:SF69">
    <property type="entry name" value="TASTE RECEPTOR TYPE 2 MEMBER 134"/>
    <property type="match status" value="1"/>
</dbReference>
<keyword evidence="3" id="KW-0919">Taste</keyword>
<keyword evidence="9" id="KW-0675">Receptor</keyword>
<keyword evidence="13" id="KW-1185">Reference proteome</keyword>
<dbReference type="KEGG" id="lve:103071795"/>
<evidence type="ECO:0000256" key="5">
    <source>
        <dbReference type="ARBA" id="ARBA00022692"/>
    </source>
</evidence>
<keyword evidence="10" id="KW-0807">Transducer</keyword>
<evidence type="ECO:0000256" key="7">
    <source>
        <dbReference type="ARBA" id="ARBA00023040"/>
    </source>
</evidence>
<evidence type="ECO:0000256" key="6">
    <source>
        <dbReference type="ARBA" id="ARBA00022989"/>
    </source>
</evidence>
<proteinExistence type="inferred from homology"/>
<protein>
    <submittedName>
        <fullName evidence="14">Taste receptor type 2 member 134-like</fullName>
    </submittedName>
</protein>
<dbReference type="InterPro" id="IPR007960">
    <property type="entry name" value="TAS2R"/>
</dbReference>
<gene>
    <name evidence="14" type="primary">LOC103071795</name>
</gene>
<dbReference type="Proteomes" id="UP000265300">
    <property type="component" value="Unplaced"/>
</dbReference>
<evidence type="ECO:0000256" key="4">
    <source>
        <dbReference type="ARBA" id="ARBA00022606"/>
    </source>
</evidence>
<reference evidence="14" key="1">
    <citation type="submission" date="2025-08" db="UniProtKB">
        <authorList>
            <consortium name="RefSeq"/>
        </authorList>
    </citation>
    <scope>IDENTIFICATION</scope>
</reference>
<dbReference type="InParanoid" id="A0A340Y2Q3"/>
<evidence type="ECO:0000256" key="12">
    <source>
        <dbReference type="SAM" id="Phobius"/>
    </source>
</evidence>
<evidence type="ECO:0000256" key="11">
    <source>
        <dbReference type="RuleBase" id="RU004423"/>
    </source>
</evidence>
<accession>A0A340Y2Q3</accession>
<keyword evidence="6 12" id="KW-1133">Transmembrane helix</keyword>
<evidence type="ECO:0000256" key="8">
    <source>
        <dbReference type="ARBA" id="ARBA00023136"/>
    </source>
</evidence>
<evidence type="ECO:0000256" key="10">
    <source>
        <dbReference type="ARBA" id="ARBA00023224"/>
    </source>
</evidence>
<keyword evidence="7" id="KW-0297">G-protein coupled receptor</keyword>
<feature type="transmembrane region" description="Helical" evidence="12">
    <location>
        <begin position="12"/>
        <end position="31"/>
    </location>
</feature>
<feature type="transmembrane region" description="Helical" evidence="12">
    <location>
        <begin position="51"/>
        <end position="72"/>
    </location>
</feature>
<dbReference type="GeneID" id="103071795"/>
<evidence type="ECO:0000256" key="3">
    <source>
        <dbReference type="ARBA" id="ARBA00022480"/>
    </source>
</evidence>
<comment type="similarity">
    <text evidence="2 11">Belongs to the G-protein coupled receptor T2R family.</text>
</comment>
<keyword evidence="8 12" id="KW-0472">Membrane</keyword>
<dbReference type="GO" id="GO:0033038">
    <property type="term" value="F:bitter taste receptor activity"/>
    <property type="evidence" value="ECO:0007669"/>
    <property type="project" value="InterPro"/>
</dbReference>
<sequence>MALLNNLDFINSLTFWLTAWLATFYCVKISFFSHPIFFGLKWRISRSVPRLLLGSLILSALVVIPLGTGNTIRRRRNLFTLLRHTKKVSLSISGSHDPSTQAHIKALLALISFVVLFVSYFLSLVLSAPDPTLG</sequence>
<keyword evidence="5 12" id="KW-0812">Transmembrane</keyword>
<evidence type="ECO:0000313" key="13">
    <source>
        <dbReference type="Proteomes" id="UP000265300"/>
    </source>
</evidence>
<keyword evidence="4" id="KW-0716">Sensory transduction</keyword>
<dbReference type="Pfam" id="PF05296">
    <property type="entry name" value="TAS2R"/>
    <property type="match status" value="2"/>
</dbReference>
<evidence type="ECO:0000256" key="2">
    <source>
        <dbReference type="ARBA" id="ARBA00007376"/>
    </source>
</evidence>
<feature type="transmembrane region" description="Helical" evidence="12">
    <location>
        <begin position="106"/>
        <end position="128"/>
    </location>
</feature>
<dbReference type="OrthoDB" id="9836876at2759"/>